<accession>A0A0A6PQ61</accession>
<dbReference type="GO" id="GO:0016491">
    <property type="term" value="F:oxidoreductase activity"/>
    <property type="evidence" value="ECO:0007669"/>
    <property type="project" value="InterPro"/>
</dbReference>
<keyword evidence="2" id="KW-1185">Reference proteome</keyword>
<evidence type="ECO:0000313" key="2">
    <source>
        <dbReference type="Proteomes" id="UP000030428"/>
    </source>
</evidence>
<dbReference type="Proteomes" id="UP000030428">
    <property type="component" value="Unassembled WGS sequence"/>
</dbReference>
<reference evidence="1 2" key="1">
    <citation type="journal article" date="2016" name="Front. Microbiol.">
        <title>Single-Cell (Meta-)Genomics of a Dimorphic Candidatus Thiomargarita nelsonii Reveals Genomic Plasticity.</title>
        <authorList>
            <person name="Flood B.E."/>
            <person name="Fliss P."/>
            <person name="Jones D.S."/>
            <person name="Dick G.J."/>
            <person name="Jain S."/>
            <person name="Kaster A.K."/>
            <person name="Winkel M."/>
            <person name="Mussmann M."/>
            <person name="Bailey J."/>
        </authorList>
    </citation>
    <scope>NUCLEOTIDE SEQUENCE [LARGE SCALE GENOMIC DNA]</scope>
    <source>
        <strain evidence="1">Hydrate Ridge</strain>
    </source>
</reference>
<name>A0A0A6PQ61_9GAMM</name>
<comment type="caution">
    <text evidence="1">The sequence shown here is derived from an EMBL/GenBank/DDBJ whole genome shotgun (WGS) entry which is preliminary data.</text>
</comment>
<dbReference type="InterPro" id="IPR000415">
    <property type="entry name" value="Nitroreductase-like"/>
</dbReference>
<dbReference type="AlphaFoldDB" id="A0A0A6PQ61"/>
<proteinExistence type="predicted"/>
<dbReference type="EMBL" id="JSZA02000013">
    <property type="protein sequence ID" value="KHD05980.1"/>
    <property type="molecule type" value="Genomic_DNA"/>
</dbReference>
<sequence length="559" mass="62940">MNKPLNETVLAYHERTKHHFDRYARGPAHINWNAQPDAFRRYAGAARFELPLVADTLASTYVDLYQPGAIAPQPMILKNVAALLELSLGISAWKQYGENHWALRCNPSSGNLHPTEGYLVLPNMTHIAAGVYHYLSHDHVLEQRGIFKQKGTEILEAALSTGSFLIGLTSIPWREAWKYGERGFRYCQHDIGHAIAAIRYAAATLGWKVQLLDNWADAEISIMLGLEQNENFDSTEPEIPEVMLSINTQNHILPYSRGLTGRLLGKSIVPATTDTRWVGKANVLDADHHYEWPIIDIVLDATVKPATEETNWTPPPLPPLLPLSCQSRAASLIRQRRSAQRFETITPLSLKGFYRLLDSTLPRNGATPWDVYPHLPRIHLILFVHKVAGLSPGIYILLRRDGIEDNLRAALQHEHFLWSKPKKCPEYLHFYQLFQGDAKNAALQISCHQEIAADSAFSLGMLAEFEASLKKGPWGYRQLFWEAGIVGQVLYLEAEALGVRGTGIGCYFDDALHSLLGLTGTRYQSMYHFTIGTPLHDRRLQTLPPYAHLQTKKQGITNK</sequence>
<dbReference type="PANTHER" id="PTHR42741:SF3">
    <property type="entry name" value="NITROREDUCTASE FAMILY PROTEIN"/>
    <property type="match status" value="1"/>
</dbReference>
<evidence type="ECO:0000313" key="1">
    <source>
        <dbReference type="EMBL" id="KHD05980.1"/>
    </source>
</evidence>
<dbReference type="NCBIfam" id="TIGR03605">
    <property type="entry name" value="antibiot_sagB"/>
    <property type="match status" value="1"/>
</dbReference>
<dbReference type="Gene3D" id="3.40.109.10">
    <property type="entry name" value="NADH Oxidase"/>
    <property type="match status" value="2"/>
</dbReference>
<gene>
    <name evidence="1" type="ORF">PN36_04755</name>
</gene>
<organism evidence="1 2">
    <name type="scientific">Candidatus Thiomargarita nelsonii</name>
    <dbReference type="NCBI Taxonomy" id="1003181"/>
    <lineage>
        <taxon>Bacteria</taxon>
        <taxon>Pseudomonadati</taxon>
        <taxon>Pseudomonadota</taxon>
        <taxon>Gammaproteobacteria</taxon>
        <taxon>Thiotrichales</taxon>
        <taxon>Thiotrichaceae</taxon>
        <taxon>Thiomargarita</taxon>
    </lineage>
</organism>
<dbReference type="CDD" id="cd02142">
    <property type="entry name" value="McbC_SagB-like_oxidoreductase"/>
    <property type="match status" value="2"/>
</dbReference>
<dbReference type="PANTHER" id="PTHR42741">
    <property type="entry name" value="NITROREDUCTASE FAMILY PROTEIN"/>
    <property type="match status" value="1"/>
</dbReference>
<protein>
    <submittedName>
        <fullName evidence="1">Nitroreductase</fullName>
    </submittedName>
</protein>
<dbReference type="InterPro" id="IPR020051">
    <property type="entry name" value="SagB-type_dehydrogenase"/>
</dbReference>
<dbReference type="SUPFAM" id="SSF55469">
    <property type="entry name" value="FMN-dependent nitroreductase-like"/>
    <property type="match status" value="2"/>
</dbReference>